<accession>A0A0E9SI65</accession>
<proteinExistence type="predicted"/>
<dbReference type="EMBL" id="GBXM01068369">
    <property type="protein sequence ID" value="JAH40208.1"/>
    <property type="molecule type" value="Transcribed_RNA"/>
</dbReference>
<dbReference type="AlphaFoldDB" id="A0A0E9SI65"/>
<sequence length="44" mass="4776">MCNLGGFGACTVCNGTFQSTCKTVRLLFNTCLFLVSYISEPDYG</sequence>
<organism evidence="1">
    <name type="scientific">Anguilla anguilla</name>
    <name type="common">European freshwater eel</name>
    <name type="synonym">Muraena anguilla</name>
    <dbReference type="NCBI Taxonomy" id="7936"/>
    <lineage>
        <taxon>Eukaryota</taxon>
        <taxon>Metazoa</taxon>
        <taxon>Chordata</taxon>
        <taxon>Craniata</taxon>
        <taxon>Vertebrata</taxon>
        <taxon>Euteleostomi</taxon>
        <taxon>Actinopterygii</taxon>
        <taxon>Neopterygii</taxon>
        <taxon>Teleostei</taxon>
        <taxon>Anguilliformes</taxon>
        <taxon>Anguillidae</taxon>
        <taxon>Anguilla</taxon>
    </lineage>
</organism>
<evidence type="ECO:0000313" key="1">
    <source>
        <dbReference type="EMBL" id="JAH40208.1"/>
    </source>
</evidence>
<protein>
    <submittedName>
        <fullName evidence="1">Uncharacterized protein</fullName>
    </submittedName>
</protein>
<reference evidence="1" key="1">
    <citation type="submission" date="2014-11" db="EMBL/GenBank/DDBJ databases">
        <authorList>
            <person name="Amaro Gonzalez C."/>
        </authorList>
    </citation>
    <scope>NUCLEOTIDE SEQUENCE</scope>
</reference>
<reference evidence="1" key="2">
    <citation type="journal article" date="2015" name="Fish Shellfish Immunol.">
        <title>Early steps in the European eel (Anguilla anguilla)-Vibrio vulnificus interaction in the gills: Role of the RtxA13 toxin.</title>
        <authorList>
            <person name="Callol A."/>
            <person name="Pajuelo D."/>
            <person name="Ebbesson L."/>
            <person name="Teles M."/>
            <person name="MacKenzie S."/>
            <person name="Amaro C."/>
        </authorList>
    </citation>
    <scope>NUCLEOTIDE SEQUENCE</scope>
</reference>
<name>A0A0E9SI65_ANGAN</name>